<dbReference type="InterPro" id="IPR050967">
    <property type="entry name" value="Thiamine_Salvage_TenA"/>
</dbReference>
<dbReference type="Gene3D" id="1.20.910.10">
    <property type="entry name" value="Heme oxygenase-like"/>
    <property type="match status" value="1"/>
</dbReference>
<dbReference type="SUPFAM" id="SSF48613">
    <property type="entry name" value="Heme oxygenase-like"/>
    <property type="match status" value="1"/>
</dbReference>
<keyword evidence="1" id="KW-0784">Thiamine biosynthesis</keyword>
<dbReference type="Proteomes" id="UP001597463">
    <property type="component" value="Unassembled WGS sequence"/>
</dbReference>
<gene>
    <name evidence="3" type="primary">tenA</name>
    <name evidence="3" type="ORF">ACFSW6_21360</name>
</gene>
<keyword evidence="1 3" id="KW-0378">Hydrolase</keyword>
<dbReference type="EC" id="3.5.99.2" evidence="1"/>
<dbReference type="InterPro" id="IPR016084">
    <property type="entry name" value="Haem_Oase-like_multi-hlx"/>
</dbReference>
<protein>
    <recommendedName>
        <fullName evidence="1">Aminopyrimidine aminohydrolase</fullName>
        <ecNumber evidence="1">3.5.99.2</ecNumber>
    </recommendedName>
</protein>
<reference evidence="4" key="1">
    <citation type="journal article" date="2019" name="Int. J. Syst. Evol. Microbiol.">
        <title>The Global Catalogue of Microorganisms (GCM) 10K type strain sequencing project: providing services to taxonomists for standard genome sequencing and annotation.</title>
        <authorList>
            <consortium name="The Broad Institute Genomics Platform"/>
            <consortium name="The Broad Institute Genome Sequencing Center for Infectious Disease"/>
            <person name="Wu L."/>
            <person name="Ma J."/>
        </authorList>
    </citation>
    <scope>NUCLEOTIDE SEQUENCE [LARGE SCALE GENOMIC DNA]</scope>
    <source>
        <strain evidence="4">TISTR 1906</strain>
    </source>
</reference>
<evidence type="ECO:0000313" key="3">
    <source>
        <dbReference type="EMBL" id="MFD2756629.1"/>
    </source>
</evidence>
<feature type="domain" description="Thiaminase-2/PQQC" evidence="2">
    <location>
        <begin position="22"/>
        <end position="214"/>
    </location>
</feature>
<keyword evidence="4" id="KW-1185">Reference proteome</keyword>
<accession>A0ABW5UTE6</accession>
<dbReference type="InterPro" id="IPR027574">
    <property type="entry name" value="Thiaminase_II"/>
</dbReference>
<comment type="similarity">
    <text evidence="1">Belongs to the TenA family.</text>
</comment>
<evidence type="ECO:0000259" key="2">
    <source>
        <dbReference type="Pfam" id="PF03070"/>
    </source>
</evidence>
<dbReference type="InterPro" id="IPR004305">
    <property type="entry name" value="Thiaminase-2/PQQC"/>
</dbReference>
<dbReference type="NCBIfam" id="TIGR04306">
    <property type="entry name" value="salvage_TenA"/>
    <property type="match status" value="1"/>
</dbReference>
<comment type="function">
    <text evidence="1">Catalyzes an amino-pyrimidine hydrolysis reaction at the C5' of the pyrimidine moiety of thiamine compounds, a reaction that is part of a thiamine salvage pathway.</text>
</comment>
<comment type="catalytic activity">
    <reaction evidence="1">
        <text>thiamine + H2O = 5-(2-hydroxyethyl)-4-methylthiazole + 4-amino-5-hydroxymethyl-2-methylpyrimidine + H(+)</text>
        <dbReference type="Rhea" id="RHEA:17509"/>
        <dbReference type="ChEBI" id="CHEBI:15377"/>
        <dbReference type="ChEBI" id="CHEBI:15378"/>
        <dbReference type="ChEBI" id="CHEBI:16892"/>
        <dbReference type="ChEBI" id="CHEBI:17957"/>
        <dbReference type="ChEBI" id="CHEBI:18385"/>
        <dbReference type="EC" id="3.5.99.2"/>
    </reaction>
</comment>
<dbReference type="PANTHER" id="PTHR43198:SF2">
    <property type="entry name" value="SI:CH1073-67J19.1-RELATED"/>
    <property type="match status" value="1"/>
</dbReference>
<proteinExistence type="inferred from homology"/>
<dbReference type="EMBL" id="JBHUMV010000013">
    <property type="protein sequence ID" value="MFD2756629.1"/>
    <property type="molecule type" value="Genomic_DNA"/>
</dbReference>
<comment type="catalytic activity">
    <reaction evidence="1">
        <text>4-amino-5-aminomethyl-2-methylpyrimidine + H2O = 4-amino-5-hydroxymethyl-2-methylpyrimidine + NH4(+)</text>
        <dbReference type="Rhea" id="RHEA:31799"/>
        <dbReference type="ChEBI" id="CHEBI:15377"/>
        <dbReference type="ChEBI" id="CHEBI:16892"/>
        <dbReference type="ChEBI" id="CHEBI:28938"/>
        <dbReference type="ChEBI" id="CHEBI:63416"/>
        <dbReference type="EC" id="3.5.99.2"/>
    </reaction>
</comment>
<evidence type="ECO:0000256" key="1">
    <source>
        <dbReference type="RuleBase" id="RU363093"/>
    </source>
</evidence>
<sequence>MSFSQSLWQANEALFQSTLQLPFNRELAAGTLSRERFRHYMIQDAHYLVAYGRALAVTAAKSDNAEGVVQFANAANEAVVVERSLHDGFMRDFGITAEQFAATPLTPACQHYTSYLVATAWSAPYPVAVAALLPCFWIYAEVGRDIHARSVAGNPYQAWIDTYASEEFHALVRAVCATVDRLADEAAPATRTAMHAAYRDAARLEWMFWDSAYCLAQWPTAAAELPKK</sequence>
<organism evidence="3 4">
    <name type="scientific">Comamonas terrae</name>
    <dbReference type="NCBI Taxonomy" id="673548"/>
    <lineage>
        <taxon>Bacteria</taxon>
        <taxon>Pseudomonadati</taxon>
        <taxon>Pseudomonadota</taxon>
        <taxon>Betaproteobacteria</taxon>
        <taxon>Burkholderiales</taxon>
        <taxon>Comamonadaceae</taxon>
        <taxon>Comamonas</taxon>
    </lineage>
</organism>
<dbReference type="PANTHER" id="PTHR43198">
    <property type="entry name" value="BIFUNCTIONAL TH2 PROTEIN"/>
    <property type="match status" value="1"/>
</dbReference>
<dbReference type="Pfam" id="PF03070">
    <property type="entry name" value="TENA_THI-4"/>
    <property type="match status" value="1"/>
</dbReference>
<evidence type="ECO:0000313" key="4">
    <source>
        <dbReference type="Proteomes" id="UP001597463"/>
    </source>
</evidence>
<dbReference type="RefSeq" id="WP_066476727.1">
    <property type="nucleotide sequence ID" value="NZ_BCNT01000006.1"/>
</dbReference>
<dbReference type="GO" id="GO:0050334">
    <property type="term" value="F:thiaminase activity"/>
    <property type="evidence" value="ECO:0007669"/>
    <property type="project" value="UniProtKB-EC"/>
</dbReference>
<comment type="caution">
    <text evidence="3">The sequence shown here is derived from an EMBL/GenBank/DDBJ whole genome shotgun (WGS) entry which is preliminary data.</text>
</comment>
<dbReference type="CDD" id="cd19365">
    <property type="entry name" value="TenA_C-like"/>
    <property type="match status" value="1"/>
</dbReference>
<comment type="pathway">
    <text evidence="1">Cofactor biosynthesis; thiamine diphosphate biosynthesis.</text>
</comment>
<name>A0ABW5UTE6_9BURK</name>